<dbReference type="EMBL" id="JABANE010000051">
    <property type="protein sequence ID" value="NME69906.1"/>
    <property type="molecule type" value="Genomic_DNA"/>
</dbReference>
<dbReference type="AlphaFoldDB" id="A0A7X9RWA5"/>
<dbReference type="RefSeq" id="WP_169658160.1">
    <property type="nucleotide sequence ID" value="NZ_JABANE010000051.1"/>
</dbReference>
<accession>A0A7X9RWA5</accession>
<feature type="compositionally biased region" description="Basic residues" evidence="1">
    <location>
        <begin position="334"/>
        <end position="345"/>
    </location>
</feature>
<reference evidence="2 3" key="1">
    <citation type="submission" date="2020-04" db="EMBL/GenBank/DDBJ databases">
        <title>Flammeovirga sp. SR4, a novel species isolated from seawater.</title>
        <authorList>
            <person name="Wang X."/>
        </authorList>
    </citation>
    <scope>NUCLEOTIDE SEQUENCE [LARGE SCALE GENOMIC DNA]</scope>
    <source>
        <strain evidence="2 3">ATCC 23126</strain>
    </source>
</reference>
<feature type="compositionally biased region" description="Acidic residues" evidence="1">
    <location>
        <begin position="351"/>
        <end position="362"/>
    </location>
</feature>
<proteinExistence type="predicted"/>
<protein>
    <submittedName>
        <fullName evidence="2">Uncharacterized protein</fullName>
    </submittedName>
</protein>
<gene>
    <name evidence="2" type="ORF">HHU12_18175</name>
</gene>
<name>A0A7X9RWA5_9BACT</name>
<dbReference type="Proteomes" id="UP000576082">
    <property type="component" value="Unassembled WGS sequence"/>
</dbReference>
<comment type="caution">
    <text evidence="2">The sequence shown here is derived from an EMBL/GenBank/DDBJ whole genome shotgun (WGS) entry which is preliminary data.</text>
</comment>
<feature type="region of interest" description="Disordered" evidence="1">
    <location>
        <begin position="293"/>
        <end position="362"/>
    </location>
</feature>
<organism evidence="2 3">
    <name type="scientific">Flammeovirga aprica JL-4</name>
    <dbReference type="NCBI Taxonomy" id="694437"/>
    <lineage>
        <taxon>Bacteria</taxon>
        <taxon>Pseudomonadati</taxon>
        <taxon>Bacteroidota</taxon>
        <taxon>Cytophagia</taxon>
        <taxon>Cytophagales</taxon>
        <taxon>Flammeovirgaceae</taxon>
        <taxon>Flammeovirga</taxon>
    </lineage>
</organism>
<evidence type="ECO:0000313" key="3">
    <source>
        <dbReference type="Proteomes" id="UP000576082"/>
    </source>
</evidence>
<evidence type="ECO:0000256" key="1">
    <source>
        <dbReference type="SAM" id="MobiDB-lite"/>
    </source>
</evidence>
<keyword evidence="3" id="KW-1185">Reference proteome</keyword>
<sequence>MKQTFLYISLLSSLLFFEGCVPKVCPAYISSFYQKDDTSSLYYVKSTPDTINDYFVGIGDTTYTIHGKVSYISYFLDRDSVETKEEELFASRERGWNGMVEPRGRFYEKILKTDKKRANSNYPNYIIGLQHNPYPLELTAEDSVINFIPEDSIYLVSASDSLENMLFAGGPGYDDSMVAKELPDQKDDEPNEETNDSLPPMLYDGYVYMKKYGERVAKEDSMRAGFFLVPDSMYLVERKWYELWKPKHYMIPKRVLDGKDANKMAKYETDSLSQLPKYDSLGNEIVEEKKGLFGKKKKKEETAEEEGDLTDDSTASDDESAVDDETAEAEEPKKKKGLFGKKNKDKKKDDEQDTSATEDEDW</sequence>
<feature type="compositionally biased region" description="Acidic residues" evidence="1">
    <location>
        <begin position="302"/>
        <end position="329"/>
    </location>
</feature>
<evidence type="ECO:0000313" key="2">
    <source>
        <dbReference type="EMBL" id="NME69906.1"/>
    </source>
</evidence>